<dbReference type="PANTHER" id="PTHR14614">
    <property type="entry name" value="HEPATOCELLULAR CARCINOMA-ASSOCIATED ANTIGEN"/>
    <property type="match status" value="1"/>
</dbReference>
<dbReference type="Proteomes" id="UP001056384">
    <property type="component" value="Chromosome 4"/>
</dbReference>
<dbReference type="Pfam" id="PF10294">
    <property type="entry name" value="Methyltransf_16"/>
    <property type="match status" value="1"/>
</dbReference>
<gene>
    <name evidence="1" type="ORF">Slin15195_G062140</name>
</gene>
<reference evidence="1" key="1">
    <citation type="submission" date="2022-06" db="EMBL/GenBank/DDBJ databases">
        <title>Complete genome sequences of two strains of the flax pathogen Septoria linicola.</title>
        <authorList>
            <person name="Lapalu N."/>
            <person name="Simon A."/>
            <person name="Demenou B."/>
            <person name="Paumier D."/>
            <person name="Guillot M.-P."/>
            <person name="Gout L."/>
            <person name="Valade R."/>
        </authorList>
    </citation>
    <scope>NUCLEOTIDE SEQUENCE</scope>
    <source>
        <strain evidence="1">SE15195</strain>
    </source>
</reference>
<organism evidence="1 2">
    <name type="scientific">Septoria linicola</name>
    <dbReference type="NCBI Taxonomy" id="215465"/>
    <lineage>
        <taxon>Eukaryota</taxon>
        <taxon>Fungi</taxon>
        <taxon>Dikarya</taxon>
        <taxon>Ascomycota</taxon>
        <taxon>Pezizomycotina</taxon>
        <taxon>Dothideomycetes</taxon>
        <taxon>Dothideomycetidae</taxon>
        <taxon>Mycosphaerellales</taxon>
        <taxon>Mycosphaerellaceae</taxon>
        <taxon>Septoria</taxon>
    </lineage>
</organism>
<dbReference type="EMBL" id="CP099421">
    <property type="protein sequence ID" value="USW52895.1"/>
    <property type="molecule type" value="Genomic_DNA"/>
</dbReference>
<dbReference type="GO" id="GO:0032259">
    <property type="term" value="P:methylation"/>
    <property type="evidence" value="ECO:0007669"/>
    <property type="project" value="UniProtKB-KW"/>
</dbReference>
<dbReference type="AlphaFoldDB" id="A0A9Q9APW1"/>
<dbReference type="InterPro" id="IPR019410">
    <property type="entry name" value="Methyltransf_16"/>
</dbReference>
<evidence type="ECO:0000313" key="2">
    <source>
        <dbReference type="Proteomes" id="UP001056384"/>
    </source>
</evidence>
<dbReference type="GO" id="GO:0008757">
    <property type="term" value="F:S-adenosylmethionine-dependent methyltransferase activity"/>
    <property type="evidence" value="ECO:0007669"/>
    <property type="project" value="UniProtKB-ARBA"/>
</dbReference>
<evidence type="ECO:0000313" key="1">
    <source>
        <dbReference type="EMBL" id="USW52895.1"/>
    </source>
</evidence>
<dbReference type="InterPro" id="IPR029063">
    <property type="entry name" value="SAM-dependent_MTases_sf"/>
</dbReference>
<protein>
    <submittedName>
        <fullName evidence="1">Lysine methyltransferase</fullName>
    </submittedName>
</protein>
<proteinExistence type="predicted"/>
<keyword evidence="1" id="KW-0808">Transferase</keyword>
<dbReference type="PANTHER" id="PTHR14614:SF156">
    <property type="entry name" value="PROTEIN-LYSINE N-METHYLTRANSFERASE EFM2"/>
    <property type="match status" value="1"/>
</dbReference>
<name>A0A9Q9APW1_9PEZI</name>
<keyword evidence="1" id="KW-0489">Methyltransferase</keyword>
<accession>A0A9Q9APW1</accession>
<dbReference type="Gene3D" id="3.40.50.150">
    <property type="entry name" value="Vaccinia Virus protein VP39"/>
    <property type="match status" value="1"/>
</dbReference>
<dbReference type="GO" id="GO:0005829">
    <property type="term" value="C:cytosol"/>
    <property type="evidence" value="ECO:0007669"/>
    <property type="project" value="TreeGrafter"/>
</dbReference>
<sequence>MSSNSRPFPVKSDSLGNTIPIQIGELPGIVAENLGLATWGAAVVLADVLHRWTPEIKKTITNDPELQTQALSNTIAILELGAGTGLAGLTASALWSLPAVLTDLEPVIPGIQHNITLNPSLPCHAGALDWTSPSTLNLSSPSSSSPTTVSSSQTKASLILAADTCYTSSHPLLITSTVSHWLAPSPHSRAIFCYPLRTSYIEHARNLWSEMQAAGFVCIEEGREEARELWGEIGPIPYEWSTWGWREFHQDAVRREEEERSAIEEGGGGWLAM</sequence>
<keyword evidence="2" id="KW-1185">Reference proteome</keyword>